<organism evidence="2 3">
    <name type="scientific">Naumovozyma dairenensis (strain ATCC 10597 / BCRC 20456 / CBS 421 / NBRC 0211 / NRRL Y-12639)</name>
    <name type="common">Saccharomyces dairenensis</name>
    <dbReference type="NCBI Taxonomy" id="1071378"/>
    <lineage>
        <taxon>Eukaryota</taxon>
        <taxon>Fungi</taxon>
        <taxon>Dikarya</taxon>
        <taxon>Ascomycota</taxon>
        <taxon>Saccharomycotina</taxon>
        <taxon>Saccharomycetes</taxon>
        <taxon>Saccharomycetales</taxon>
        <taxon>Saccharomycetaceae</taxon>
        <taxon>Naumovozyma</taxon>
    </lineage>
</organism>
<dbReference type="EMBL" id="HE580267">
    <property type="protein sequence ID" value="CCD22727.1"/>
    <property type="molecule type" value="Genomic_DNA"/>
</dbReference>
<dbReference type="RefSeq" id="XP_003667970.1">
    <property type="nucleotide sequence ID" value="XM_003667922.1"/>
</dbReference>
<dbReference type="Proteomes" id="UP000000689">
    <property type="component" value="Chromosome 1"/>
</dbReference>
<dbReference type="STRING" id="1071378.G0W4I9"/>
<gene>
    <name evidence="2" type="primary">NDAI0A05720</name>
    <name evidence="2" type="ordered locus">NDAI_0A05720</name>
</gene>
<reference evidence="2 3" key="1">
    <citation type="journal article" date="2011" name="Proc. Natl. Acad. Sci. U.S.A.">
        <title>Evolutionary erosion of yeast sex chromosomes by mating-type switching accidents.</title>
        <authorList>
            <person name="Gordon J.L."/>
            <person name="Armisen D."/>
            <person name="Proux-Wera E."/>
            <person name="Oheigeartaigh S.S."/>
            <person name="Byrne K.P."/>
            <person name="Wolfe K.H."/>
        </authorList>
    </citation>
    <scope>NUCLEOTIDE SEQUENCE [LARGE SCALE GENOMIC DNA]</scope>
    <source>
        <strain evidence="3">ATCC 10597 / BCRC 20456 / CBS 421 / NBRC 0211 / NRRL Y-12639</strain>
    </source>
</reference>
<evidence type="ECO:0000313" key="2">
    <source>
        <dbReference type="EMBL" id="CCD22727.1"/>
    </source>
</evidence>
<protein>
    <submittedName>
        <fullName evidence="2">Uncharacterized protein</fullName>
    </submittedName>
</protein>
<evidence type="ECO:0000313" key="3">
    <source>
        <dbReference type="Proteomes" id="UP000000689"/>
    </source>
</evidence>
<feature type="region of interest" description="Disordered" evidence="1">
    <location>
        <begin position="310"/>
        <end position="331"/>
    </location>
</feature>
<evidence type="ECO:0000256" key="1">
    <source>
        <dbReference type="SAM" id="MobiDB-lite"/>
    </source>
</evidence>
<sequence>MQYMNYGYATSQLQEAPTFTDSTNAFHQQQSAISQQAQQQPMLNGIQDRQNVATESMNTIHQTFPINPAFHSIGPNDHIDNIKNNNNNNSNNNHNGQSLQTNNSSNVRLYNTIPSLQTYSRFQRMQGDIPLNMRQGEAMNNLPSNIATLNTNTFESLGQQVLIRDAQLRSLESEIEKLRTTFNEDFEGFRKPSTNDEDMMTTYFGSSPNIKVVYRELVNLLRRKEDEISKVQLNIDSLLTALALDPSNPLTSYETFDLETISERMIRKLENLTKENQDMAKALNFEESKRKQIKLNLAKKENKELRAKLARLQQGKESVHDLSEKRWNPPE</sequence>
<feature type="region of interest" description="Disordered" evidence="1">
    <location>
        <begin position="69"/>
        <end position="104"/>
    </location>
</feature>
<feature type="compositionally biased region" description="Basic and acidic residues" evidence="1">
    <location>
        <begin position="317"/>
        <end position="331"/>
    </location>
</feature>
<dbReference type="GeneID" id="11493455"/>
<dbReference type="OrthoDB" id="21221at2759"/>
<dbReference type="OMA" id="TISERMI"/>
<proteinExistence type="predicted"/>
<dbReference type="KEGG" id="ndi:NDAI_0A05720"/>
<dbReference type="AlphaFoldDB" id="G0W4I9"/>
<dbReference type="HOGENOM" id="CLU_839605_0_0_1"/>
<keyword evidence="3" id="KW-1185">Reference proteome</keyword>
<accession>G0W4I9</accession>
<dbReference type="eggNOG" id="ENOG502S20W">
    <property type="taxonomic scope" value="Eukaryota"/>
</dbReference>
<feature type="compositionally biased region" description="Low complexity" evidence="1">
    <location>
        <begin position="82"/>
        <end position="95"/>
    </location>
</feature>
<name>G0W4I9_NAUDC</name>